<organism evidence="1">
    <name type="scientific">Ophidiomyces ophidiicola</name>
    <dbReference type="NCBI Taxonomy" id="1387563"/>
    <lineage>
        <taxon>Eukaryota</taxon>
        <taxon>Fungi</taxon>
        <taxon>Dikarya</taxon>
        <taxon>Ascomycota</taxon>
        <taxon>Pezizomycotina</taxon>
        <taxon>Eurotiomycetes</taxon>
        <taxon>Eurotiomycetidae</taxon>
        <taxon>Onygenales</taxon>
        <taxon>Onygenaceae</taxon>
        <taxon>Ophidiomyces</taxon>
    </lineage>
</organism>
<dbReference type="EMBL" id="JALBCA010000057">
    <property type="protein sequence ID" value="KAI2385545.1"/>
    <property type="molecule type" value="Genomic_DNA"/>
</dbReference>
<comment type="caution">
    <text evidence="1">The sequence shown here is derived from an EMBL/GenBank/DDBJ whole genome shotgun (WGS) entry which is preliminary data.</text>
</comment>
<sequence>MESYETGENHGEDGSDSDEYDPSMTVGHEYSVDSTNPQNIVPSSSHVADISGPDSLQRRNVSGELPQVQDSNSTFPSKSSSRSESMTSSSAYPSAHAVNSNIDVADVETQEGEAGEGDGPDTEYEPPGVLDHVQDTTSTPADIQQRSLSQNFNETVSSFHVSQQQTVSDKPTSHDVPNNLSSTAPPAAALLQSDTMSKPDETALAVPSIAQSTSSSIAVTPTPTPVSKGRLPHDRVGILEDRIQADPRGDTGAWLELVSEHRSRNKLDSARQVYERFFKLFPWAADQWIAYANMESEYNELYRLEQIFNKSLLNIPNVHLWSVYLDYVRRRNNLMTDTTGHARRIISSAYDFALQNIGIDKDSGPVWLDYIQFIKSGSGNIGGSGWQDQQKMDLLRKAYQRAICIPMQAVNALWKEYDQFEMGLNKLTGRKFIQEKSPSYMTARSSYTELQNITRDLIRTSLPKLPPAPGFSGHIEYTKQVEIWRRWIKWEIDDPLVLKEEDAPAYKSRVLYVYKQALMALRFMPQLWFDAADFCFRNGMDTEGTDLLKQGIEANPESSLLGFKLADQVEIASASEQDRSKRGAAVREPYDKLLDALYDLITRAKSQEAQDMAKIQERFSVESTQPTARNNKDEDEEVDGARAKETAKANEIETVKKLHGEHIALLSKTISHAWIALMRAMRRIQGKGKPGEIAGSRQIFADARKRGRITSDVYIASALIEYHCYKDPAATKIFERGAKLFPDDEVFALEYLKHLIDINDITNARAVFETTVRRLASSPENVAKAKPIFAFLHEYESRYGDLTQIINLEARMRELFPDDAMLQQFAHRYSSPTFDPTAIQLIVSPTQVKPELPGQTSDGHSLRDSPAGPAYLTGVTGSPKRAFPVDDHDDDFRPRKFMRGESPLKGAAGRRLDQKRTHHANGSNASNLGQARVAAQAQPLPRDLVYLLSIIPPASTYDSVRFIPENMVNLLRQIDIPSSVSQLRQNHSTAGRSQYGGAYRANS</sequence>
<protein>
    <submittedName>
        <fullName evidence="1">mRNA 3'-end-processing protein rna14</fullName>
    </submittedName>
</protein>
<accession>A0ACB8UUQ5</accession>
<proteinExistence type="predicted"/>
<evidence type="ECO:0000313" key="1">
    <source>
        <dbReference type="EMBL" id="KAI2385545.1"/>
    </source>
</evidence>
<name>A0ACB8UUQ5_9EURO</name>
<gene>
    <name evidence="1" type="primary">RNA14</name>
    <name evidence="1" type="ORF">LOY88_004046</name>
</gene>
<reference evidence="1" key="1">
    <citation type="journal article" date="2022" name="bioRxiv">
        <title>Population genetic analysis of Ophidiomyces ophidiicola, the causative agent of snake fungal disease, indicates recent introductions to the USA.</title>
        <authorList>
            <person name="Ladner J.T."/>
            <person name="Palmer J.M."/>
            <person name="Ettinger C.L."/>
            <person name="Stajich J.E."/>
            <person name="Farrell T.M."/>
            <person name="Glorioso B.M."/>
            <person name="Lawson B."/>
            <person name="Price S.J."/>
            <person name="Stengle A.G."/>
            <person name="Grear D.A."/>
            <person name="Lorch J.M."/>
        </authorList>
    </citation>
    <scope>NUCLEOTIDE SEQUENCE</scope>
    <source>
        <strain evidence="1">NWHC 24266-5</strain>
    </source>
</reference>